<proteinExistence type="inferred from homology"/>
<reference evidence="5 6" key="1">
    <citation type="submission" date="2019-10" db="EMBL/GenBank/DDBJ databases">
        <title>Draft Genome Sequence of Cytophagaceae sp. SJW1-29.</title>
        <authorList>
            <person name="Choi A."/>
        </authorList>
    </citation>
    <scope>NUCLEOTIDE SEQUENCE [LARGE SCALE GENOMIC DNA]</scope>
    <source>
        <strain evidence="5 6">SJW1-29</strain>
    </source>
</reference>
<dbReference type="Proteomes" id="UP000479293">
    <property type="component" value="Unassembled WGS sequence"/>
</dbReference>
<evidence type="ECO:0000256" key="2">
    <source>
        <dbReference type="ARBA" id="ARBA00022723"/>
    </source>
</evidence>
<comment type="similarity">
    <text evidence="1">Belongs to the GTP cyclohydrolase I type 2/NIF3 family.</text>
</comment>
<evidence type="ECO:0008006" key="7">
    <source>
        <dbReference type="Google" id="ProtNLM"/>
    </source>
</evidence>
<dbReference type="GO" id="GO:0005737">
    <property type="term" value="C:cytoplasm"/>
    <property type="evidence" value="ECO:0007669"/>
    <property type="project" value="TreeGrafter"/>
</dbReference>
<evidence type="ECO:0000256" key="4">
    <source>
        <dbReference type="SAM" id="SignalP"/>
    </source>
</evidence>
<keyword evidence="6" id="KW-1185">Reference proteome</keyword>
<feature type="chain" id="PRO_5028886458" description="NGG1p interacting factor NIF3" evidence="4">
    <location>
        <begin position="40"/>
        <end position="305"/>
    </location>
</feature>
<sequence>MKPLSLPLVAQTRRTFLTRTTQSAGLLALASLSPFTSLATGLTKAITVQQIIDLILKEGQLSPMKNTVDTIKAGSADQVVTGIVTTMFPTIEVIEEATRLKANFIMAHEPTFYNHTDNPDWVENNSVVKQKQELLAKRGITVWRFHDYIHQLKPDAISYGVAKKAGWLSYYKTGNLMLSIPALSLGKLVQHLKTSLGIDHLRVIGDPAQTCERVALLPGAWGGPRQVGTAEREKPDVLIVGEVSEWETAEYVRDARLLGRPISLIVLGHSVSEEPGMEYFVDWLQPRLPEIKITHVASNNPFRWM</sequence>
<feature type="binding site" evidence="3">
    <location>
        <position position="108"/>
    </location>
    <ligand>
        <name>a divalent metal cation</name>
        <dbReference type="ChEBI" id="CHEBI:60240"/>
        <label>1</label>
    </ligand>
</feature>
<feature type="signal peptide" evidence="4">
    <location>
        <begin position="1"/>
        <end position="39"/>
    </location>
</feature>
<dbReference type="PANTHER" id="PTHR13799:SF14">
    <property type="entry name" value="GTP CYCLOHYDROLASE 1 TYPE 2 HOMOLOG"/>
    <property type="match status" value="1"/>
</dbReference>
<dbReference type="Gene3D" id="3.40.1390.30">
    <property type="entry name" value="NIF3 (NGG1p interacting factor 3)-like"/>
    <property type="match status" value="2"/>
</dbReference>
<evidence type="ECO:0000256" key="1">
    <source>
        <dbReference type="ARBA" id="ARBA00006964"/>
    </source>
</evidence>
<name>A0A7C9F3G6_9BACT</name>
<dbReference type="PANTHER" id="PTHR13799">
    <property type="entry name" value="NGG1 INTERACTING FACTOR 3"/>
    <property type="match status" value="1"/>
</dbReference>
<dbReference type="Pfam" id="PF01784">
    <property type="entry name" value="DUF34_NIF3"/>
    <property type="match status" value="1"/>
</dbReference>
<keyword evidence="4" id="KW-0732">Signal</keyword>
<dbReference type="EMBL" id="WHLY01000002">
    <property type="protein sequence ID" value="MPR33965.1"/>
    <property type="molecule type" value="Genomic_DNA"/>
</dbReference>
<evidence type="ECO:0000256" key="3">
    <source>
        <dbReference type="PIRSR" id="PIRSR602678-1"/>
    </source>
</evidence>
<organism evidence="5 6">
    <name type="scientific">Salmonirosea aquatica</name>
    <dbReference type="NCBI Taxonomy" id="2654236"/>
    <lineage>
        <taxon>Bacteria</taxon>
        <taxon>Pseudomonadati</taxon>
        <taxon>Bacteroidota</taxon>
        <taxon>Cytophagia</taxon>
        <taxon>Cytophagales</taxon>
        <taxon>Spirosomataceae</taxon>
        <taxon>Salmonirosea</taxon>
    </lineage>
</organism>
<accession>A0A7C9F3G6</accession>
<evidence type="ECO:0000313" key="6">
    <source>
        <dbReference type="Proteomes" id="UP000479293"/>
    </source>
</evidence>
<keyword evidence="2 3" id="KW-0479">Metal-binding</keyword>
<dbReference type="PROSITE" id="PS51318">
    <property type="entry name" value="TAT"/>
    <property type="match status" value="1"/>
</dbReference>
<gene>
    <name evidence="5" type="ORF">GBK04_11435</name>
</gene>
<dbReference type="InterPro" id="IPR002678">
    <property type="entry name" value="DUF34/NIF3"/>
</dbReference>
<dbReference type="RefSeq" id="WP_152759773.1">
    <property type="nucleotide sequence ID" value="NZ_WHLY01000002.1"/>
</dbReference>
<evidence type="ECO:0000313" key="5">
    <source>
        <dbReference type="EMBL" id="MPR33965.1"/>
    </source>
</evidence>
<dbReference type="InterPro" id="IPR036069">
    <property type="entry name" value="DUF34/NIF3_sf"/>
</dbReference>
<feature type="binding site" evidence="3">
    <location>
        <position position="269"/>
    </location>
    <ligand>
        <name>a divalent metal cation</name>
        <dbReference type="ChEBI" id="CHEBI:60240"/>
        <label>1</label>
    </ligand>
</feature>
<dbReference type="SUPFAM" id="SSF102705">
    <property type="entry name" value="NIF3 (NGG1p interacting factor 3)-like"/>
    <property type="match status" value="1"/>
</dbReference>
<dbReference type="GO" id="GO:0046872">
    <property type="term" value="F:metal ion binding"/>
    <property type="evidence" value="ECO:0007669"/>
    <property type="project" value="UniProtKB-KW"/>
</dbReference>
<dbReference type="AlphaFoldDB" id="A0A7C9F3G6"/>
<dbReference type="InterPro" id="IPR006311">
    <property type="entry name" value="TAT_signal"/>
</dbReference>
<feature type="binding site" evidence="3">
    <location>
        <position position="273"/>
    </location>
    <ligand>
        <name>a divalent metal cation</name>
        <dbReference type="ChEBI" id="CHEBI:60240"/>
        <label>1</label>
    </ligand>
</feature>
<comment type="caution">
    <text evidence="5">The sequence shown here is derived from an EMBL/GenBank/DDBJ whole genome shotgun (WGS) entry which is preliminary data.</text>
</comment>
<protein>
    <recommendedName>
        <fullName evidence="7">NGG1p interacting factor NIF3</fullName>
    </recommendedName>
</protein>